<dbReference type="EMBL" id="AJWJ01000340">
    <property type="protein sequence ID" value="KAF2071773.1"/>
    <property type="molecule type" value="Genomic_DNA"/>
</dbReference>
<accession>A0A8J4UYD8</accession>
<comment type="caution">
    <text evidence="2">The sequence shown here is derived from an EMBL/GenBank/DDBJ whole genome shotgun (WGS) entry which is preliminary data.</text>
</comment>
<gene>
    <name evidence="2" type="ORF">CYY_006919</name>
</gene>
<feature type="transmembrane region" description="Helical" evidence="1">
    <location>
        <begin position="340"/>
        <end position="360"/>
    </location>
</feature>
<dbReference type="AlphaFoldDB" id="A0A8J4UYD8"/>
<feature type="transmembrane region" description="Helical" evidence="1">
    <location>
        <begin position="276"/>
        <end position="295"/>
    </location>
</feature>
<feature type="transmembrane region" description="Helical" evidence="1">
    <location>
        <begin position="62"/>
        <end position="84"/>
    </location>
</feature>
<sequence length="554" mass="63017">MGTIVAYLRGVLKSYEKLPGVLDKRIYQIRLLFKDDAPENKALGITEDDYEDYRCLLSHRKLSGILVISSLLEIMLTLINYFIIHGNFEIHRDIGNVLETFGVMVITQMIIFKPLWTAKLMAAMSTLILTTNLLPKILNIHSLSYNYDPTLQVMLWVLFYYPTGNFARSSIIGIATVVILIVFRLVHKNYSVVNILFVEGASYLAYAVVNSISQRSNEFFQRSLYVELKQCNPDLPPHKVWGIFNTFYQQNSFKYLLFFNTTEMEHRFLGYYSKQCNLELGILLSTIISSLYYLVQDFQLHKTTDVAVFIALRFAVIIPCSLFLVYCSFMRRQNPYRADFLSSVSVLCIVASQIIMFVKTGPNESSLFYLGGVMRALTFLSSQLLLTPLVFPLMASYVMIPIAAIYYLSGTFTHILFFTMFTSLAFDFSFNREKTQRIRFLIRYYKNQALSEKGKGGGEDVESKLTESMIQPPHPTILPVLASIPSQILSNPKPIPPTPVPLAMSLPANLSNLPKISDDDDIELDTFNSHSLVDPPVIPLSSSVDSIKKFNEIK</sequence>
<evidence type="ECO:0000313" key="2">
    <source>
        <dbReference type="EMBL" id="KAF2071773.1"/>
    </source>
</evidence>
<keyword evidence="1" id="KW-1133">Transmembrane helix</keyword>
<dbReference type="OrthoDB" id="23622at2759"/>
<keyword evidence="3" id="KW-1185">Reference proteome</keyword>
<evidence type="ECO:0000256" key="1">
    <source>
        <dbReference type="SAM" id="Phobius"/>
    </source>
</evidence>
<feature type="transmembrane region" description="Helical" evidence="1">
    <location>
        <begin position="166"/>
        <end position="186"/>
    </location>
</feature>
<keyword evidence="1" id="KW-0812">Transmembrane</keyword>
<reference evidence="2" key="1">
    <citation type="submission" date="2020-01" db="EMBL/GenBank/DDBJ databases">
        <title>Development of genomics and gene disruption for Polysphondylium violaceum indicates a role for the polyketide synthase stlB in stalk morphogenesis.</title>
        <authorList>
            <person name="Narita B."/>
            <person name="Kawabe Y."/>
            <person name="Kin K."/>
            <person name="Saito T."/>
            <person name="Gibbs R."/>
            <person name="Kuspa A."/>
            <person name="Muzny D."/>
            <person name="Queller D."/>
            <person name="Richards S."/>
            <person name="Strassman J."/>
            <person name="Sucgang R."/>
            <person name="Worley K."/>
            <person name="Schaap P."/>
        </authorList>
    </citation>
    <scope>NUCLEOTIDE SEQUENCE</scope>
    <source>
        <strain evidence="2">QSvi11</strain>
    </source>
</reference>
<organism evidence="2 3">
    <name type="scientific">Polysphondylium violaceum</name>
    <dbReference type="NCBI Taxonomy" id="133409"/>
    <lineage>
        <taxon>Eukaryota</taxon>
        <taxon>Amoebozoa</taxon>
        <taxon>Evosea</taxon>
        <taxon>Eumycetozoa</taxon>
        <taxon>Dictyostelia</taxon>
        <taxon>Dictyosteliales</taxon>
        <taxon>Dictyosteliaceae</taxon>
        <taxon>Polysphondylium</taxon>
    </lineage>
</organism>
<feature type="transmembrane region" description="Helical" evidence="1">
    <location>
        <begin position="96"/>
        <end position="116"/>
    </location>
</feature>
<protein>
    <recommendedName>
        <fullName evidence="4">Transmembrane protein</fullName>
    </recommendedName>
</protein>
<evidence type="ECO:0008006" key="4">
    <source>
        <dbReference type="Google" id="ProtNLM"/>
    </source>
</evidence>
<dbReference type="Proteomes" id="UP000695562">
    <property type="component" value="Unassembled WGS sequence"/>
</dbReference>
<proteinExistence type="predicted"/>
<keyword evidence="1" id="KW-0472">Membrane</keyword>
<evidence type="ECO:0000313" key="3">
    <source>
        <dbReference type="Proteomes" id="UP000695562"/>
    </source>
</evidence>
<feature type="transmembrane region" description="Helical" evidence="1">
    <location>
        <begin position="307"/>
        <end position="328"/>
    </location>
</feature>
<name>A0A8J4UYD8_9MYCE</name>